<gene>
    <name evidence="2" type="ORF">UFOPK1778_00852</name>
</gene>
<dbReference type="InterPro" id="IPR029058">
    <property type="entry name" value="AB_hydrolase_fold"/>
</dbReference>
<dbReference type="InterPro" id="IPR000073">
    <property type="entry name" value="AB_hydrolase_1"/>
</dbReference>
<dbReference type="SUPFAM" id="SSF53474">
    <property type="entry name" value="alpha/beta-Hydrolases"/>
    <property type="match status" value="1"/>
</dbReference>
<protein>
    <submittedName>
        <fullName evidence="2">Unannotated protein</fullName>
    </submittedName>
</protein>
<proteinExistence type="predicted"/>
<dbReference type="InterPro" id="IPR050266">
    <property type="entry name" value="AB_hydrolase_sf"/>
</dbReference>
<evidence type="ECO:0000259" key="1">
    <source>
        <dbReference type="Pfam" id="PF00561"/>
    </source>
</evidence>
<organism evidence="2">
    <name type="scientific">freshwater metagenome</name>
    <dbReference type="NCBI Taxonomy" id="449393"/>
    <lineage>
        <taxon>unclassified sequences</taxon>
        <taxon>metagenomes</taxon>
        <taxon>ecological metagenomes</taxon>
    </lineage>
</organism>
<dbReference type="Pfam" id="PF00561">
    <property type="entry name" value="Abhydrolase_1"/>
    <property type="match status" value="1"/>
</dbReference>
<name>A0A6J6FY53_9ZZZZ</name>
<feature type="domain" description="AB hydrolase-1" evidence="1">
    <location>
        <begin position="13"/>
        <end position="247"/>
    </location>
</feature>
<dbReference type="AlphaFoldDB" id="A0A6J6FY53"/>
<sequence>MKLHVEVSGSGEPLLLIHGLGSASTAWKPLLPALTSHFQVITIDLPGHGQSPLEHGTHLDPESLARLILTYLDQVNISRVHVVGNSLGGWVALELAALAPERVKSVVGLAPAGLWLKPDITRVRGEARARLMAKTLHKSAPKLLRYKFARQIGFGTVSPQWDNLEIETCVDATIAMGTSRGYFPTWDAFLGKRFDEKISPSIPVTIIFGDTDNTLPAHSSQERSLAPAHAKWIVIPQCGHAPMWDHPQTVISYIEETCRG</sequence>
<dbReference type="PRINTS" id="PR00111">
    <property type="entry name" value="ABHYDROLASE"/>
</dbReference>
<reference evidence="2" key="1">
    <citation type="submission" date="2020-05" db="EMBL/GenBank/DDBJ databases">
        <authorList>
            <person name="Chiriac C."/>
            <person name="Salcher M."/>
            <person name="Ghai R."/>
            <person name="Kavagutti S V."/>
        </authorList>
    </citation>
    <scope>NUCLEOTIDE SEQUENCE</scope>
</reference>
<evidence type="ECO:0000313" key="2">
    <source>
        <dbReference type="EMBL" id="CAB4593797.1"/>
    </source>
</evidence>
<dbReference type="PANTHER" id="PTHR43798">
    <property type="entry name" value="MONOACYLGLYCEROL LIPASE"/>
    <property type="match status" value="1"/>
</dbReference>
<dbReference type="EMBL" id="CAEZUD010000044">
    <property type="protein sequence ID" value="CAB4593797.1"/>
    <property type="molecule type" value="Genomic_DNA"/>
</dbReference>
<dbReference type="Gene3D" id="3.40.50.1820">
    <property type="entry name" value="alpha/beta hydrolase"/>
    <property type="match status" value="1"/>
</dbReference>
<accession>A0A6J6FY53</accession>